<dbReference type="PANTHER" id="PTHR12864">
    <property type="entry name" value="RAN BINDING PROTEIN 9-RELATED"/>
    <property type="match status" value="1"/>
</dbReference>
<reference evidence="2 3" key="1">
    <citation type="submission" date="2018-06" db="EMBL/GenBank/DDBJ databases">
        <title>Comparative genomics reveals the genomic features of Rhizophagus irregularis, R. cerebriforme, R. diaphanum and Gigaspora rosea, and their symbiotic lifestyle signature.</title>
        <authorList>
            <person name="Morin E."/>
            <person name="San Clemente H."/>
            <person name="Chen E.C.H."/>
            <person name="De La Providencia I."/>
            <person name="Hainaut M."/>
            <person name="Kuo A."/>
            <person name="Kohler A."/>
            <person name="Murat C."/>
            <person name="Tang N."/>
            <person name="Roy S."/>
            <person name="Loubradou J."/>
            <person name="Henrissat B."/>
            <person name="Grigoriev I.V."/>
            <person name="Corradi N."/>
            <person name="Roux C."/>
            <person name="Martin F.M."/>
        </authorList>
    </citation>
    <scope>NUCLEOTIDE SEQUENCE [LARGE SCALE GENOMIC DNA]</scope>
    <source>
        <strain evidence="2 3">DAOM 194757</strain>
    </source>
</reference>
<dbReference type="InterPro" id="IPR003877">
    <property type="entry name" value="SPRY_dom"/>
</dbReference>
<comment type="caution">
    <text evidence="2">The sequence shown here is derived from an EMBL/GenBank/DDBJ whole genome shotgun (WGS) entry which is preliminary data.</text>
</comment>
<dbReference type="OrthoDB" id="25503at2759"/>
<evidence type="ECO:0000313" key="3">
    <source>
        <dbReference type="Proteomes" id="UP000266673"/>
    </source>
</evidence>
<dbReference type="AlphaFoldDB" id="A0A397VIQ6"/>
<dbReference type="STRING" id="44941.A0A397VIQ6"/>
<dbReference type="Pfam" id="PF00622">
    <property type="entry name" value="SPRY"/>
    <property type="match status" value="1"/>
</dbReference>
<dbReference type="EMBL" id="QKWP01000455">
    <property type="protein sequence ID" value="RIB19753.1"/>
    <property type="molecule type" value="Genomic_DNA"/>
</dbReference>
<feature type="non-terminal residue" evidence="2">
    <location>
        <position position="1"/>
    </location>
</feature>
<gene>
    <name evidence="2" type="ORF">C2G38_1883788</name>
</gene>
<dbReference type="InterPro" id="IPR001870">
    <property type="entry name" value="B30.2/SPRY"/>
</dbReference>
<dbReference type="InterPro" id="IPR013320">
    <property type="entry name" value="ConA-like_dom_sf"/>
</dbReference>
<dbReference type="SMART" id="SM00449">
    <property type="entry name" value="SPRY"/>
    <property type="match status" value="1"/>
</dbReference>
<dbReference type="Proteomes" id="UP000266673">
    <property type="component" value="Unassembled WGS sequence"/>
</dbReference>
<name>A0A397VIQ6_9GLOM</name>
<evidence type="ECO:0000313" key="2">
    <source>
        <dbReference type="EMBL" id="RIB19753.1"/>
    </source>
</evidence>
<keyword evidence="3" id="KW-1185">Reference proteome</keyword>
<sequence>PIPSQQEFYFEATILNKGQNGIIGIGFCTKDANLNLMPGWENESWGYHGDDGNLFHFGIIEPYGPTFTTGDIIGCYLSFKNNTTRILYTKNGVNLGIAFQNLKCIKDLYPCIGLRSYNGDIELNFGHTKFKYD</sequence>
<dbReference type="SUPFAM" id="SSF49899">
    <property type="entry name" value="Concanavalin A-like lectins/glucanases"/>
    <property type="match status" value="1"/>
</dbReference>
<dbReference type="GO" id="GO:0030246">
    <property type="term" value="F:carbohydrate binding"/>
    <property type="evidence" value="ECO:0007669"/>
    <property type="project" value="UniProtKB-KW"/>
</dbReference>
<proteinExistence type="predicted"/>
<keyword evidence="2" id="KW-0430">Lectin</keyword>
<accession>A0A397VIQ6</accession>
<dbReference type="Gene3D" id="2.60.120.920">
    <property type="match status" value="1"/>
</dbReference>
<feature type="domain" description="B30.2/SPRY" evidence="1">
    <location>
        <begin position="1"/>
        <end position="130"/>
    </location>
</feature>
<evidence type="ECO:0000259" key="1">
    <source>
        <dbReference type="PROSITE" id="PS50188"/>
    </source>
</evidence>
<dbReference type="InterPro" id="IPR050618">
    <property type="entry name" value="Ubq-SigPath_Reg"/>
</dbReference>
<protein>
    <submittedName>
        <fullName evidence="2">Concanavalin A-like lectin/glucanase domain-containing protein</fullName>
    </submittedName>
</protein>
<feature type="non-terminal residue" evidence="2">
    <location>
        <position position="133"/>
    </location>
</feature>
<dbReference type="InterPro" id="IPR043136">
    <property type="entry name" value="B30.2/SPRY_sf"/>
</dbReference>
<organism evidence="2 3">
    <name type="scientific">Gigaspora rosea</name>
    <dbReference type="NCBI Taxonomy" id="44941"/>
    <lineage>
        <taxon>Eukaryota</taxon>
        <taxon>Fungi</taxon>
        <taxon>Fungi incertae sedis</taxon>
        <taxon>Mucoromycota</taxon>
        <taxon>Glomeromycotina</taxon>
        <taxon>Glomeromycetes</taxon>
        <taxon>Diversisporales</taxon>
        <taxon>Gigasporaceae</taxon>
        <taxon>Gigaspora</taxon>
    </lineage>
</organism>
<dbReference type="PROSITE" id="PS50188">
    <property type="entry name" value="B302_SPRY"/>
    <property type="match status" value="1"/>
</dbReference>